<evidence type="ECO:0000256" key="5">
    <source>
        <dbReference type="ARBA" id="ARBA00022679"/>
    </source>
</evidence>
<evidence type="ECO:0000313" key="11">
    <source>
        <dbReference type="EMBL" id="MBE6832710.1"/>
    </source>
</evidence>
<dbReference type="NCBIfam" id="NF011652">
    <property type="entry name" value="PRK15070.1"/>
    <property type="match status" value="1"/>
</dbReference>
<comment type="function">
    <text evidence="10">Involved in 1,2-propanediol (1,2-PD) degradation by catalyzing the conversion of propanoyl-CoA to propanoyl-phosphate.</text>
</comment>
<reference evidence="11" key="1">
    <citation type="submission" date="2019-04" db="EMBL/GenBank/DDBJ databases">
        <title>Evolution of Biomass-Degrading Anaerobic Consortia Revealed by Metagenomics.</title>
        <authorList>
            <person name="Peng X."/>
        </authorList>
    </citation>
    <scope>NUCLEOTIDE SEQUENCE</scope>
    <source>
        <strain evidence="11">SIG551</strain>
    </source>
</reference>
<evidence type="ECO:0000256" key="7">
    <source>
        <dbReference type="ARBA" id="ARBA00022833"/>
    </source>
</evidence>
<dbReference type="Pfam" id="PF06130">
    <property type="entry name" value="PTAC"/>
    <property type="match status" value="1"/>
</dbReference>
<name>A0A928Q4A5_9FIRM</name>
<dbReference type="EMBL" id="SVNY01000002">
    <property type="protein sequence ID" value="MBE6832710.1"/>
    <property type="molecule type" value="Genomic_DNA"/>
</dbReference>
<keyword evidence="5 10" id="KW-0808">Transferase</keyword>
<evidence type="ECO:0000256" key="8">
    <source>
        <dbReference type="ARBA" id="ARBA00023315"/>
    </source>
</evidence>
<dbReference type="Proteomes" id="UP000754750">
    <property type="component" value="Unassembled WGS sequence"/>
</dbReference>
<keyword evidence="8 10" id="KW-0012">Acyltransferase</keyword>
<keyword evidence="7" id="KW-0862">Zinc</keyword>
<sequence>MKHTDQTVETIAKLVLERLREMQNYMVPVGVSNRHVHLSQADLDTLFGPGYRLTSIKELGQPGQFAAKETVTIIGPKGSFENVRILGPVRPKSQVEISLSDSFRLGVKAPIRESGQLENTPGLQLCGPLGTLELPCGAIVALRHIHATPEIAKRMGICDKEIVEVETCGERRCVLGNVLVRVSEKSALEIHVDTDEANACGLKNNDYVLIRKCR</sequence>
<evidence type="ECO:0000256" key="4">
    <source>
        <dbReference type="ARBA" id="ARBA00020837"/>
    </source>
</evidence>
<comment type="cofactor">
    <cofactor evidence="1">
        <name>Zn(2+)</name>
        <dbReference type="ChEBI" id="CHEBI:29105"/>
    </cofactor>
</comment>
<dbReference type="GO" id="GO:0016747">
    <property type="term" value="F:acyltransferase activity, transferring groups other than amino-acyl groups"/>
    <property type="evidence" value="ECO:0007669"/>
    <property type="project" value="InterPro"/>
</dbReference>
<evidence type="ECO:0000256" key="10">
    <source>
        <dbReference type="PIRNR" id="PIRNR010130"/>
    </source>
</evidence>
<dbReference type="EC" id="2.3.1.222" evidence="3 10"/>
<dbReference type="RefSeq" id="WP_020073343.1">
    <property type="nucleotide sequence ID" value="NZ_JBKWRC010000001.1"/>
</dbReference>
<gene>
    <name evidence="11" type="primary">pduL</name>
    <name evidence="11" type="ORF">E7512_03875</name>
</gene>
<keyword evidence="6" id="KW-0479">Metal-binding</keyword>
<comment type="caution">
    <text evidence="11">The sequence shown here is derived from an EMBL/GenBank/DDBJ whole genome shotgun (WGS) entry which is preliminary data.</text>
</comment>
<accession>A0A928Q4A5</accession>
<evidence type="ECO:0000256" key="1">
    <source>
        <dbReference type="ARBA" id="ARBA00001947"/>
    </source>
</evidence>
<evidence type="ECO:0000256" key="9">
    <source>
        <dbReference type="ARBA" id="ARBA00047589"/>
    </source>
</evidence>
<comment type="pathway">
    <text evidence="10">Polyol metabolism; 1,2-propanediol degradation.</text>
</comment>
<organism evidence="11 12">
    <name type="scientific">Faecalispora sporosphaeroides</name>
    <dbReference type="NCBI Taxonomy" id="1549"/>
    <lineage>
        <taxon>Bacteria</taxon>
        <taxon>Bacillati</taxon>
        <taxon>Bacillota</taxon>
        <taxon>Clostridia</taxon>
        <taxon>Eubacteriales</taxon>
        <taxon>Oscillospiraceae</taxon>
        <taxon>Faecalispora</taxon>
    </lineage>
</organism>
<comment type="catalytic activity">
    <reaction evidence="9 10">
        <text>propanoyl-CoA + phosphate = propanoyl phosphate + CoA</text>
        <dbReference type="Rhea" id="RHEA:28046"/>
        <dbReference type="ChEBI" id="CHEBI:43474"/>
        <dbReference type="ChEBI" id="CHEBI:57287"/>
        <dbReference type="ChEBI" id="CHEBI:57392"/>
        <dbReference type="ChEBI" id="CHEBI:58933"/>
        <dbReference type="EC" id="2.3.1.222"/>
    </reaction>
</comment>
<dbReference type="AlphaFoldDB" id="A0A928Q4A5"/>
<evidence type="ECO:0000256" key="2">
    <source>
        <dbReference type="ARBA" id="ARBA00007342"/>
    </source>
</evidence>
<evidence type="ECO:0000313" key="12">
    <source>
        <dbReference type="Proteomes" id="UP000754750"/>
    </source>
</evidence>
<evidence type="ECO:0000256" key="3">
    <source>
        <dbReference type="ARBA" id="ARBA00012206"/>
    </source>
</evidence>
<proteinExistence type="inferred from homology"/>
<dbReference type="PANTHER" id="PTHR39453">
    <property type="entry name" value="PHOSPHATE PROPANOYLTRANSFERASE"/>
    <property type="match status" value="1"/>
</dbReference>
<evidence type="ECO:0000256" key="6">
    <source>
        <dbReference type="ARBA" id="ARBA00022723"/>
    </source>
</evidence>
<dbReference type="GO" id="GO:0046872">
    <property type="term" value="F:metal ion binding"/>
    <property type="evidence" value="ECO:0007669"/>
    <property type="project" value="UniProtKB-KW"/>
</dbReference>
<dbReference type="PIRSF" id="PIRSF010130">
    <property type="entry name" value="PduL"/>
    <property type="match status" value="1"/>
</dbReference>
<protein>
    <recommendedName>
        <fullName evidence="4 10">Phosphate propanoyltransferase</fullName>
        <ecNumber evidence="3 10">2.3.1.222</ecNumber>
    </recommendedName>
</protein>
<comment type="similarity">
    <text evidence="2 10">Belongs to the PduL family.</text>
</comment>
<dbReference type="PANTHER" id="PTHR39453:SF1">
    <property type="entry name" value="PHOSPHATE PROPANOYLTRANSFERASE"/>
    <property type="match status" value="1"/>
</dbReference>
<dbReference type="InterPro" id="IPR008300">
    <property type="entry name" value="PTAC"/>
</dbReference>